<dbReference type="InterPro" id="IPR020667">
    <property type="entry name" value="DNA_mismatch_repair_MutL"/>
</dbReference>
<feature type="domain" description="DNA mismatch repair protein S5" evidence="6">
    <location>
        <begin position="209"/>
        <end position="327"/>
    </location>
</feature>
<dbReference type="GO" id="GO:0016887">
    <property type="term" value="F:ATP hydrolysis activity"/>
    <property type="evidence" value="ECO:0007669"/>
    <property type="project" value="InterPro"/>
</dbReference>
<dbReference type="InterPro" id="IPR014790">
    <property type="entry name" value="MutL_C"/>
</dbReference>
<keyword evidence="2" id="KW-0227">DNA damage</keyword>
<dbReference type="SUPFAM" id="SSF118116">
    <property type="entry name" value="DNA mismatch repair protein MutL"/>
    <property type="match status" value="1"/>
</dbReference>
<evidence type="ECO:0000259" key="6">
    <source>
        <dbReference type="SMART" id="SM01340"/>
    </source>
</evidence>
<dbReference type="EMBL" id="AMCI01002610">
    <property type="protein sequence ID" value="EJX02281.1"/>
    <property type="molecule type" value="Genomic_DNA"/>
</dbReference>
<dbReference type="PROSITE" id="PS00058">
    <property type="entry name" value="DNA_MISMATCH_REPAIR_1"/>
    <property type="match status" value="1"/>
</dbReference>
<dbReference type="SMART" id="SM00853">
    <property type="entry name" value="MutL_C"/>
    <property type="match status" value="1"/>
</dbReference>
<dbReference type="Pfam" id="PF13589">
    <property type="entry name" value="HATPase_c_3"/>
    <property type="match status" value="1"/>
</dbReference>
<dbReference type="Pfam" id="PF01119">
    <property type="entry name" value="DNA_mis_repair"/>
    <property type="match status" value="1"/>
</dbReference>
<dbReference type="Gene3D" id="3.30.565.10">
    <property type="entry name" value="Histidine kinase-like ATPase, C-terminal domain"/>
    <property type="match status" value="1"/>
</dbReference>
<dbReference type="GO" id="GO:0140664">
    <property type="term" value="F:ATP-dependent DNA damage sensor activity"/>
    <property type="evidence" value="ECO:0007669"/>
    <property type="project" value="InterPro"/>
</dbReference>
<comment type="caution">
    <text evidence="7">The sequence shown here is derived from an EMBL/GenBank/DDBJ whole genome shotgun (WGS) entry which is preliminary data.</text>
</comment>
<feature type="region of interest" description="Disordered" evidence="4">
    <location>
        <begin position="374"/>
        <end position="395"/>
    </location>
</feature>
<gene>
    <name evidence="7" type="ORF">EVA_09609</name>
</gene>
<feature type="domain" description="MutL C-terminal dimerisation" evidence="5">
    <location>
        <begin position="464"/>
        <end position="606"/>
    </location>
</feature>
<dbReference type="CDD" id="cd00782">
    <property type="entry name" value="MutL_Trans"/>
    <property type="match status" value="1"/>
</dbReference>
<dbReference type="Gene3D" id="3.30.1370.100">
    <property type="entry name" value="MutL, C-terminal domain, regulatory subdomain"/>
    <property type="match status" value="1"/>
</dbReference>
<dbReference type="GO" id="GO:0006298">
    <property type="term" value="P:mismatch repair"/>
    <property type="evidence" value="ECO:0007669"/>
    <property type="project" value="InterPro"/>
</dbReference>
<evidence type="ECO:0000256" key="2">
    <source>
        <dbReference type="ARBA" id="ARBA00022763"/>
    </source>
</evidence>
<name>J9CQ69_9ZZZZ</name>
<proteinExistence type="inferred from homology"/>
<comment type="similarity">
    <text evidence="1">Belongs to the DNA mismatch repair MutL/HexB family.</text>
</comment>
<dbReference type="HAMAP" id="MF_00149">
    <property type="entry name" value="DNA_mis_repair"/>
    <property type="match status" value="1"/>
</dbReference>
<keyword evidence="3" id="KW-0234">DNA repair</keyword>
<dbReference type="SUPFAM" id="SSF54211">
    <property type="entry name" value="Ribosomal protein S5 domain 2-like"/>
    <property type="match status" value="1"/>
</dbReference>
<dbReference type="InterPro" id="IPR020568">
    <property type="entry name" value="Ribosomal_Su5_D2-typ_SF"/>
</dbReference>
<sequence length="643" mass="71037">MSDIIHLLPDSVANQIAAGEVIQRPASIIKELVENALDAGATRIQVVVEDAGKSLVQVIDNGSGMSATDARLAFERHATSKIKQATDLFALQTMGFRGEALASIAAVAQVELRTRKADEELGTSIQIEGSKVVAQEATACPVGANFAVRNLFFNIPARRKFLKSNQTELTNILSEFERIALAHPNIAFSLHSGGNLMMDLPCGNFRQRIVNIFGRRIDSQIVPIQIETTLAHIKGFVGQPSSSRKKNAHQYLFVNGRYMRHPYFAKAIQMAYERLIPEGQQIPFFVCFEVDPARIDVNIHPTKTEIKFEDDNAIFQILLAATREALGKYGAVPTLDFDVEGRPDIPTFTEGGSDAPINPPCIHINDTFNPFEQSPVSQTTATAPSASVGLSNTFPSTHSTKETMGWKELYDDIKDQSSQEDFSDSQLEPWEMPVHLEEEQEEATLYTHLENKEQNTWQQSGTQDFIQYNGRYIITPLHSGLGIIDQHRAHIRILYERYMKQLENHQAPSQRLLFPEMLTVSPSEAVALEGIIPQLQEVGFDLSPLGNGSYSILATPLEAEGISPVQLVTSLLHDAMTGESNAQEAIAHIIASTLAKKIAMPIGQALNTEEMAQFIEQLFTCKIPNLTPDGKPTLTILNPEKLV</sequence>
<evidence type="ECO:0000256" key="3">
    <source>
        <dbReference type="ARBA" id="ARBA00023204"/>
    </source>
</evidence>
<dbReference type="PANTHER" id="PTHR10073:SF12">
    <property type="entry name" value="DNA MISMATCH REPAIR PROTEIN MLH1"/>
    <property type="match status" value="1"/>
</dbReference>
<dbReference type="InterPro" id="IPR013507">
    <property type="entry name" value="DNA_mismatch_S5_2-like"/>
</dbReference>
<evidence type="ECO:0000256" key="4">
    <source>
        <dbReference type="SAM" id="MobiDB-lite"/>
    </source>
</evidence>
<protein>
    <submittedName>
        <fullName evidence="7">DNA mismatch repair protein MutL</fullName>
    </submittedName>
</protein>
<dbReference type="Pfam" id="PF08676">
    <property type="entry name" value="MutL_C"/>
    <property type="match status" value="1"/>
</dbReference>
<dbReference type="GO" id="GO:0030983">
    <property type="term" value="F:mismatched DNA binding"/>
    <property type="evidence" value="ECO:0007669"/>
    <property type="project" value="InterPro"/>
</dbReference>
<dbReference type="InterPro" id="IPR036890">
    <property type="entry name" value="HATPase_C_sf"/>
</dbReference>
<accession>J9CQ69</accession>
<reference evidence="7" key="1">
    <citation type="journal article" date="2012" name="PLoS ONE">
        <title>Gene sets for utilization of primary and secondary nutrition supplies in the distal gut of endangered iberian lynx.</title>
        <authorList>
            <person name="Alcaide M."/>
            <person name="Messina E."/>
            <person name="Richter M."/>
            <person name="Bargiela R."/>
            <person name="Peplies J."/>
            <person name="Huws S.A."/>
            <person name="Newbold C.J."/>
            <person name="Golyshin P.N."/>
            <person name="Simon M.A."/>
            <person name="Lopez G."/>
            <person name="Yakimov M.M."/>
            <person name="Ferrer M."/>
        </authorList>
    </citation>
    <scope>NUCLEOTIDE SEQUENCE</scope>
</reference>
<dbReference type="NCBIfam" id="TIGR00585">
    <property type="entry name" value="mutl"/>
    <property type="match status" value="1"/>
</dbReference>
<dbReference type="GO" id="GO:0005524">
    <property type="term" value="F:ATP binding"/>
    <property type="evidence" value="ECO:0007669"/>
    <property type="project" value="InterPro"/>
</dbReference>
<dbReference type="InterPro" id="IPR038973">
    <property type="entry name" value="MutL/Mlh/Pms-like"/>
</dbReference>
<dbReference type="AlphaFoldDB" id="J9CQ69"/>
<dbReference type="GO" id="GO:0032300">
    <property type="term" value="C:mismatch repair complex"/>
    <property type="evidence" value="ECO:0007669"/>
    <property type="project" value="InterPro"/>
</dbReference>
<dbReference type="SUPFAM" id="SSF55874">
    <property type="entry name" value="ATPase domain of HSP90 chaperone/DNA topoisomerase II/histidine kinase"/>
    <property type="match status" value="1"/>
</dbReference>
<dbReference type="SMART" id="SM01340">
    <property type="entry name" value="DNA_mis_repair"/>
    <property type="match status" value="1"/>
</dbReference>
<dbReference type="InterPro" id="IPR014762">
    <property type="entry name" value="DNA_mismatch_repair_CS"/>
</dbReference>
<dbReference type="Gene3D" id="3.30.230.10">
    <property type="match status" value="1"/>
</dbReference>
<dbReference type="Gene3D" id="3.30.1540.20">
    <property type="entry name" value="MutL, C-terminal domain, dimerisation subdomain"/>
    <property type="match status" value="1"/>
</dbReference>
<evidence type="ECO:0000313" key="7">
    <source>
        <dbReference type="EMBL" id="EJX02281.1"/>
    </source>
</evidence>
<dbReference type="InterPro" id="IPR002099">
    <property type="entry name" value="MutL/Mlh/PMS"/>
</dbReference>
<dbReference type="InterPro" id="IPR014721">
    <property type="entry name" value="Ribsml_uS5_D2-typ_fold_subgr"/>
</dbReference>
<organism evidence="7">
    <name type="scientific">gut metagenome</name>
    <dbReference type="NCBI Taxonomy" id="749906"/>
    <lineage>
        <taxon>unclassified sequences</taxon>
        <taxon>metagenomes</taxon>
        <taxon>organismal metagenomes</taxon>
    </lineage>
</organism>
<dbReference type="PANTHER" id="PTHR10073">
    <property type="entry name" value="DNA MISMATCH REPAIR PROTEIN MLH, PMS, MUTL"/>
    <property type="match status" value="1"/>
</dbReference>
<dbReference type="InterPro" id="IPR037198">
    <property type="entry name" value="MutL_C_sf"/>
</dbReference>
<dbReference type="InterPro" id="IPR042120">
    <property type="entry name" value="MutL_C_dimsub"/>
</dbReference>
<evidence type="ECO:0000256" key="1">
    <source>
        <dbReference type="ARBA" id="ARBA00006082"/>
    </source>
</evidence>
<evidence type="ECO:0000259" key="5">
    <source>
        <dbReference type="SMART" id="SM00853"/>
    </source>
</evidence>
<dbReference type="InterPro" id="IPR042121">
    <property type="entry name" value="MutL_C_regsub"/>
</dbReference>
<dbReference type="CDD" id="cd16926">
    <property type="entry name" value="HATPase_MutL-MLH-PMS-like"/>
    <property type="match status" value="1"/>
</dbReference>
<dbReference type="FunFam" id="3.30.565.10:FF:000003">
    <property type="entry name" value="DNA mismatch repair endonuclease MutL"/>
    <property type="match status" value="1"/>
</dbReference>